<gene>
    <name evidence="2" type="ORF">PR048_017493</name>
</gene>
<dbReference type="EMBL" id="JARBHB010000006">
    <property type="protein sequence ID" value="KAJ8881020.1"/>
    <property type="molecule type" value="Genomic_DNA"/>
</dbReference>
<comment type="caution">
    <text evidence="2">The sequence shown here is derived from an EMBL/GenBank/DDBJ whole genome shotgun (WGS) entry which is preliminary data.</text>
</comment>
<keyword evidence="1" id="KW-0732">Signal</keyword>
<keyword evidence="3" id="KW-1185">Reference proteome</keyword>
<reference evidence="2 3" key="1">
    <citation type="submission" date="2023-02" db="EMBL/GenBank/DDBJ databases">
        <title>LHISI_Scaffold_Assembly.</title>
        <authorList>
            <person name="Stuart O.P."/>
            <person name="Cleave R."/>
            <person name="Magrath M.J.L."/>
            <person name="Mikheyev A.S."/>
        </authorList>
    </citation>
    <scope>NUCLEOTIDE SEQUENCE [LARGE SCALE GENOMIC DNA]</scope>
    <source>
        <strain evidence="2">Daus_M_001</strain>
        <tissue evidence="2">Leg muscle</tissue>
    </source>
</reference>
<proteinExistence type="predicted"/>
<evidence type="ECO:0000313" key="2">
    <source>
        <dbReference type="EMBL" id="KAJ8881020.1"/>
    </source>
</evidence>
<evidence type="ECO:0000313" key="3">
    <source>
        <dbReference type="Proteomes" id="UP001159363"/>
    </source>
</evidence>
<sequence length="92" mass="10352">MRRSVSAIILQVMLVKYLTHCSENTAPLQVNNKCSRAEVFTTALRRKTSTSVRVHDTDSQQGRSDCHASSFPLWAMRTTSGDVPRPHVFHPV</sequence>
<organism evidence="2 3">
    <name type="scientific">Dryococelus australis</name>
    <dbReference type="NCBI Taxonomy" id="614101"/>
    <lineage>
        <taxon>Eukaryota</taxon>
        <taxon>Metazoa</taxon>
        <taxon>Ecdysozoa</taxon>
        <taxon>Arthropoda</taxon>
        <taxon>Hexapoda</taxon>
        <taxon>Insecta</taxon>
        <taxon>Pterygota</taxon>
        <taxon>Neoptera</taxon>
        <taxon>Polyneoptera</taxon>
        <taxon>Phasmatodea</taxon>
        <taxon>Verophasmatodea</taxon>
        <taxon>Anareolatae</taxon>
        <taxon>Phasmatidae</taxon>
        <taxon>Eurycanthinae</taxon>
        <taxon>Dryococelus</taxon>
    </lineage>
</organism>
<name>A0ABQ9H9W0_9NEOP</name>
<feature type="chain" id="PRO_5046419191" description="Secreted protein" evidence="1">
    <location>
        <begin position="22"/>
        <end position="92"/>
    </location>
</feature>
<evidence type="ECO:0008006" key="4">
    <source>
        <dbReference type="Google" id="ProtNLM"/>
    </source>
</evidence>
<accession>A0ABQ9H9W0</accession>
<feature type="signal peptide" evidence="1">
    <location>
        <begin position="1"/>
        <end position="21"/>
    </location>
</feature>
<dbReference type="Proteomes" id="UP001159363">
    <property type="component" value="Chromosome 5"/>
</dbReference>
<protein>
    <recommendedName>
        <fullName evidence="4">Secreted protein</fullName>
    </recommendedName>
</protein>
<evidence type="ECO:0000256" key="1">
    <source>
        <dbReference type="SAM" id="SignalP"/>
    </source>
</evidence>